<reference evidence="1 2" key="1">
    <citation type="submission" date="2019-01" db="EMBL/GenBank/DDBJ databases">
        <authorList>
            <person name="Layton S.R."/>
            <person name="Mercado N.B."/>
            <person name="Kim T."/>
            <person name="Hughes L.E."/>
            <person name="Garlena R.A."/>
            <person name="Russell D.A."/>
            <person name="Pope W.H."/>
            <person name="Jacobs-Sera D."/>
            <person name="Hatfull G.F."/>
        </authorList>
    </citation>
    <scope>NUCLEOTIDE SEQUENCE [LARGE SCALE GENOMIC DNA]</scope>
</reference>
<accession>A0A411B3U2</accession>
<dbReference type="InterPro" id="IPR036098">
    <property type="entry name" value="Thymidylate_synthase_ThyX_sf"/>
</dbReference>
<gene>
    <name evidence="1" type="primary">42</name>
    <name evidence="1" type="ORF">SEA_SEBASTISAURUS_42</name>
</gene>
<dbReference type="Proteomes" id="UP000289178">
    <property type="component" value="Segment"/>
</dbReference>
<dbReference type="Gene3D" id="3.30.70.3180">
    <property type="match status" value="2"/>
</dbReference>
<dbReference type="GO" id="GO:0006231">
    <property type="term" value="P:dTMP biosynthetic process"/>
    <property type="evidence" value="ECO:0007669"/>
    <property type="project" value="InterPro"/>
</dbReference>
<dbReference type="PANTHER" id="PTHR34934">
    <property type="entry name" value="FLAVIN-DEPENDENT THYMIDYLATE SYNTHASE"/>
    <property type="match status" value="1"/>
</dbReference>
<dbReference type="NCBIfam" id="TIGR02170">
    <property type="entry name" value="thyX"/>
    <property type="match status" value="1"/>
</dbReference>
<dbReference type="GO" id="GO:0050797">
    <property type="term" value="F:thymidylate synthase (FAD) activity"/>
    <property type="evidence" value="ECO:0007669"/>
    <property type="project" value="InterPro"/>
</dbReference>
<dbReference type="GO" id="GO:0070402">
    <property type="term" value="F:NADPH binding"/>
    <property type="evidence" value="ECO:0007669"/>
    <property type="project" value="TreeGrafter"/>
</dbReference>
<dbReference type="EMBL" id="MK450433">
    <property type="protein sequence ID" value="QAX95030.1"/>
    <property type="molecule type" value="Genomic_DNA"/>
</dbReference>
<dbReference type="CDD" id="cd20175">
    <property type="entry name" value="ThyX"/>
    <property type="match status" value="1"/>
</dbReference>
<name>A0A411B3U2_9CAUD</name>
<dbReference type="Gene3D" id="6.10.140.450">
    <property type="match status" value="1"/>
</dbReference>
<evidence type="ECO:0000313" key="2">
    <source>
        <dbReference type="Proteomes" id="UP000289178"/>
    </source>
</evidence>
<proteinExistence type="predicted"/>
<keyword evidence="2" id="KW-1185">Reference proteome</keyword>
<dbReference type="GO" id="GO:0004799">
    <property type="term" value="F:thymidylate synthase activity"/>
    <property type="evidence" value="ECO:0007669"/>
    <property type="project" value="TreeGrafter"/>
</dbReference>
<dbReference type="InterPro" id="IPR003669">
    <property type="entry name" value="Thymidylate_synthase_ThyX"/>
</dbReference>
<dbReference type="PANTHER" id="PTHR34934:SF1">
    <property type="entry name" value="FLAVIN-DEPENDENT THYMIDYLATE SYNTHASE"/>
    <property type="match status" value="1"/>
</dbReference>
<dbReference type="GO" id="GO:0050660">
    <property type="term" value="F:flavin adenine dinucleotide binding"/>
    <property type="evidence" value="ECO:0007669"/>
    <property type="project" value="InterPro"/>
</dbReference>
<dbReference type="Pfam" id="PF02511">
    <property type="entry name" value="Thy1"/>
    <property type="match status" value="1"/>
</dbReference>
<protein>
    <submittedName>
        <fullName evidence="1">ThyX-like thymidylate synthase</fullName>
    </submittedName>
</protein>
<dbReference type="PROSITE" id="PS51331">
    <property type="entry name" value="THYX"/>
    <property type="match status" value="1"/>
</dbReference>
<dbReference type="SUPFAM" id="SSF69796">
    <property type="entry name" value="Thymidylate synthase-complementing protein Thy1"/>
    <property type="match status" value="1"/>
</dbReference>
<sequence>MRVDTLAHTALNTGVMFSAYEYDVWGPSMAYDADALGEAAGRLCYKSFDRPNPNTARNADYMANILAQGHYSVLEHSSVTFLVRGVSRALLTELTRHRHLSFSVVSQRYVDYANTSPVLPPALADVEPESQRANMRMTVEGAYAFAVKQYEELVRKLRDQGLNRKQAREAARAVLPNAAPVDMVVTGNLRAWRDVLGKRHHVAADKEIQEFAGLVLAELRKVAPNSVQDVPDEPYE</sequence>
<organism evidence="1 2">
    <name type="scientific">Streptomyces phage Sebastisaurus</name>
    <dbReference type="NCBI Taxonomy" id="2510572"/>
    <lineage>
        <taxon>Viruses</taxon>
        <taxon>Duplodnaviria</taxon>
        <taxon>Heunggongvirae</taxon>
        <taxon>Uroviricota</taxon>
        <taxon>Caudoviricetes</taxon>
        <taxon>Colingsworthviridae</taxon>
        <taxon>Sebastisaurusvirus</taxon>
        <taxon>Sebastisaurusvirus sebastisaurus</taxon>
    </lineage>
</organism>
<evidence type="ECO:0000313" key="1">
    <source>
        <dbReference type="EMBL" id="QAX95030.1"/>
    </source>
</evidence>